<comment type="caution">
    <text evidence="9">The sequence shown here is derived from an EMBL/GenBank/DDBJ whole genome shotgun (WGS) entry which is preliminary data.</text>
</comment>
<keyword evidence="10" id="KW-1185">Reference proteome</keyword>
<protein>
    <submittedName>
        <fullName evidence="9">Nucleotidyltransferase</fullName>
    </submittedName>
</protein>
<keyword evidence="4" id="KW-0479">Metal-binding</keyword>
<dbReference type="OrthoDB" id="9809668at2"/>
<keyword evidence="3" id="KW-0548">Nucleotidyltransferase</keyword>
<evidence type="ECO:0000256" key="1">
    <source>
        <dbReference type="ARBA" id="ARBA00001946"/>
    </source>
</evidence>
<evidence type="ECO:0000259" key="8">
    <source>
        <dbReference type="Pfam" id="PF18765"/>
    </source>
</evidence>
<dbReference type="Pfam" id="PF18765">
    <property type="entry name" value="Polbeta"/>
    <property type="match status" value="1"/>
</dbReference>
<evidence type="ECO:0000256" key="6">
    <source>
        <dbReference type="ARBA" id="ARBA00022840"/>
    </source>
</evidence>
<gene>
    <name evidence="9" type="ORF">JCM21714_3763</name>
</gene>
<keyword evidence="6" id="KW-0067">ATP-binding</keyword>
<dbReference type="PANTHER" id="PTHR33571:SF14">
    <property type="entry name" value="PROTEIN ADENYLYLTRANSFERASE MJ0435-RELATED"/>
    <property type="match status" value="1"/>
</dbReference>
<dbReference type="GO" id="GO:0005524">
    <property type="term" value="F:ATP binding"/>
    <property type="evidence" value="ECO:0007669"/>
    <property type="project" value="UniProtKB-KW"/>
</dbReference>
<dbReference type="InterPro" id="IPR041633">
    <property type="entry name" value="Polbeta"/>
</dbReference>
<evidence type="ECO:0000256" key="4">
    <source>
        <dbReference type="ARBA" id="ARBA00022723"/>
    </source>
</evidence>
<dbReference type="STRING" id="1298598.JCM21714_3763"/>
<evidence type="ECO:0000256" key="7">
    <source>
        <dbReference type="ARBA" id="ARBA00022842"/>
    </source>
</evidence>
<dbReference type="eggNOG" id="COG1708">
    <property type="taxonomic scope" value="Bacteria"/>
</dbReference>
<sequence length="111" mass="12921">MKNNSVQQPNLASSDRNDILAYLKHIIKDELKENACNVYLFGSWARNEEKRTSDIDIAIDSKNILSEKCWVEISERIEESYLPYRVDIINLSNTSEAIKEKVMKEGILWKD</sequence>
<comment type="cofactor">
    <cofactor evidence="1">
        <name>Mg(2+)</name>
        <dbReference type="ChEBI" id="CHEBI:18420"/>
    </cofactor>
</comment>
<dbReference type="EMBL" id="BAVS01000027">
    <property type="protein sequence ID" value="GAE94591.1"/>
    <property type="molecule type" value="Genomic_DNA"/>
</dbReference>
<reference evidence="9 10" key="1">
    <citation type="journal article" date="2014" name="Genome Announc.">
        <title>Draft Genome Sequence of the Boron-Tolerant and Moderately Halotolerant Bacterium Gracilibacillus boraciitolerans JCM 21714T.</title>
        <authorList>
            <person name="Ahmed I."/>
            <person name="Oshima K."/>
            <person name="Suda W."/>
            <person name="Kitamura K."/>
            <person name="Iida T."/>
            <person name="Ohmori Y."/>
            <person name="Fujiwara T."/>
            <person name="Hattori M."/>
            <person name="Ohkuma M."/>
        </authorList>
    </citation>
    <scope>NUCLEOTIDE SEQUENCE [LARGE SCALE GENOMIC DNA]</scope>
    <source>
        <strain evidence="9 10">JCM 21714</strain>
    </source>
</reference>
<dbReference type="Gene3D" id="3.30.460.10">
    <property type="entry name" value="Beta Polymerase, domain 2"/>
    <property type="match status" value="1"/>
</dbReference>
<dbReference type="SUPFAM" id="SSF81301">
    <property type="entry name" value="Nucleotidyltransferase"/>
    <property type="match status" value="1"/>
</dbReference>
<dbReference type="GO" id="GO:0046872">
    <property type="term" value="F:metal ion binding"/>
    <property type="evidence" value="ECO:0007669"/>
    <property type="project" value="UniProtKB-KW"/>
</dbReference>
<keyword evidence="7" id="KW-0460">Magnesium</keyword>
<evidence type="ECO:0000256" key="5">
    <source>
        <dbReference type="ARBA" id="ARBA00022741"/>
    </source>
</evidence>
<proteinExistence type="predicted"/>
<accession>W4VN78</accession>
<evidence type="ECO:0000313" key="9">
    <source>
        <dbReference type="EMBL" id="GAE94591.1"/>
    </source>
</evidence>
<keyword evidence="5" id="KW-0547">Nucleotide-binding</keyword>
<keyword evidence="2 9" id="KW-0808">Transferase</keyword>
<dbReference type="CDD" id="cd05403">
    <property type="entry name" value="NT_KNTase_like"/>
    <property type="match status" value="1"/>
</dbReference>
<name>W4VN78_9BACI</name>
<dbReference type="AlphaFoldDB" id="W4VN78"/>
<dbReference type="PANTHER" id="PTHR33571">
    <property type="entry name" value="SSL8005 PROTEIN"/>
    <property type="match status" value="1"/>
</dbReference>
<dbReference type="GO" id="GO:0016779">
    <property type="term" value="F:nucleotidyltransferase activity"/>
    <property type="evidence" value="ECO:0007669"/>
    <property type="project" value="UniProtKB-KW"/>
</dbReference>
<feature type="domain" description="Polymerase beta nucleotidyltransferase" evidence="8">
    <location>
        <begin position="32"/>
        <end position="108"/>
    </location>
</feature>
<dbReference type="InterPro" id="IPR052038">
    <property type="entry name" value="Type-VII_TA_antitoxin"/>
</dbReference>
<evidence type="ECO:0000256" key="3">
    <source>
        <dbReference type="ARBA" id="ARBA00022695"/>
    </source>
</evidence>
<evidence type="ECO:0000313" key="10">
    <source>
        <dbReference type="Proteomes" id="UP000019102"/>
    </source>
</evidence>
<dbReference type="InterPro" id="IPR043519">
    <property type="entry name" value="NT_sf"/>
</dbReference>
<evidence type="ECO:0000256" key="2">
    <source>
        <dbReference type="ARBA" id="ARBA00022679"/>
    </source>
</evidence>
<dbReference type="Proteomes" id="UP000019102">
    <property type="component" value="Unassembled WGS sequence"/>
</dbReference>
<dbReference type="RefSeq" id="WP_052000724.1">
    <property type="nucleotide sequence ID" value="NZ_BAVS01000027.1"/>
</dbReference>
<organism evidence="9 10">
    <name type="scientific">Gracilibacillus boraciitolerans JCM 21714</name>
    <dbReference type="NCBI Taxonomy" id="1298598"/>
    <lineage>
        <taxon>Bacteria</taxon>
        <taxon>Bacillati</taxon>
        <taxon>Bacillota</taxon>
        <taxon>Bacilli</taxon>
        <taxon>Bacillales</taxon>
        <taxon>Bacillaceae</taxon>
        <taxon>Gracilibacillus</taxon>
    </lineage>
</organism>